<protein>
    <submittedName>
        <fullName evidence="2">Uncharacterized protein</fullName>
    </submittedName>
</protein>
<dbReference type="Proteomes" id="UP001432216">
    <property type="component" value="Chromosome 14"/>
</dbReference>
<evidence type="ECO:0000256" key="1">
    <source>
        <dbReference type="SAM" id="MobiDB-lite"/>
    </source>
</evidence>
<sequence length="125" mass="14652">MTEHRPSSPSTSTSQRNQFVKGLKRRGTYGTENHLVFHEDFQEEWKPLRIRELIRPLTVRQWIEGGKIHREPVSRETPRFELFFDLLFVAIIHQLADAAIEEPGGRSVARFILTFWPRQAQPLTS</sequence>
<keyword evidence="3" id="KW-1185">Reference proteome</keyword>
<accession>A0ABZ2B3B1</accession>
<dbReference type="GeneID" id="89993432"/>
<reference evidence="2 3" key="1">
    <citation type="submission" date="2024-01" db="EMBL/GenBank/DDBJ databases">
        <title>Comparative genomics of Cryptococcus and Kwoniella reveals pathogenesis evolution and contrasting modes of karyotype evolution via chromosome fusion or intercentromeric recombination.</title>
        <authorList>
            <person name="Coelho M.A."/>
            <person name="David-Palma M."/>
            <person name="Shea T."/>
            <person name="Bowers K."/>
            <person name="McGinley-Smith S."/>
            <person name="Mohammad A.W."/>
            <person name="Gnirke A."/>
            <person name="Yurkov A.M."/>
            <person name="Nowrousian M."/>
            <person name="Sun S."/>
            <person name="Cuomo C.A."/>
            <person name="Heitman J."/>
        </authorList>
    </citation>
    <scope>NUCLEOTIDE SEQUENCE [LARGE SCALE GENOMIC DNA]</scope>
    <source>
        <strain evidence="2 3">7685027</strain>
    </source>
</reference>
<organism evidence="2 3">
    <name type="scientific">Cryptococcus decagattii</name>
    <dbReference type="NCBI Taxonomy" id="1859122"/>
    <lineage>
        <taxon>Eukaryota</taxon>
        <taxon>Fungi</taxon>
        <taxon>Dikarya</taxon>
        <taxon>Basidiomycota</taxon>
        <taxon>Agaricomycotina</taxon>
        <taxon>Tremellomycetes</taxon>
        <taxon>Tremellales</taxon>
        <taxon>Cryptococcaceae</taxon>
        <taxon>Cryptococcus</taxon>
        <taxon>Cryptococcus gattii species complex</taxon>
    </lineage>
</organism>
<proteinExistence type="predicted"/>
<evidence type="ECO:0000313" key="3">
    <source>
        <dbReference type="Proteomes" id="UP001432216"/>
    </source>
</evidence>
<dbReference type="InterPro" id="IPR010640">
    <property type="entry name" value="Low_temperature_requirement_A"/>
</dbReference>
<feature type="region of interest" description="Disordered" evidence="1">
    <location>
        <begin position="1"/>
        <end position="23"/>
    </location>
</feature>
<dbReference type="RefSeq" id="XP_064724512.1">
    <property type="nucleotide sequence ID" value="XM_064868440.1"/>
</dbReference>
<name>A0ABZ2B3B1_9TREE</name>
<dbReference type="EMBL" id="CP143819">
    <property type="protein sequence ID" value="WVO25273.1"/>
    <property type="molecule type" value="Genomic_DNA"/>
</dbReference>
<dbReference type="PANTHER" id="PTHR36840:SF1">
    <property type="entry name" value="BLL5714 PROTEIN"/>
    <property type="match status" value="1"/>
</dbReference>
<evidence type="ECO:0000313" key="2">
    <source>
        <dbReference type="EMBL" id="WVO25273.1"/>
    </source>
</evidence>
<gene>
    <name evidence="2" type="ORF">IAS62_006664</name>
</gene>
<dbReference type="PANTHER" id="PTHR36840">
    <property type="entry name" value="BLL5714 PROTEIN"/>
    <property type="match status" value="1"/>
</dbReference>